<dbReference type="GO" id="GO:0004198">
    <property type="term" value="F:calcium-dependent cysteine-type endopeptidase activity"/>
    <property type="evidence" value="ECO:0007669"/>
    <property type="project" value="InterPro"/>
</dbReference>
<evidence type="ECO:0000256" key="4">
    <source>
        <dbReference type="ARBA" id="ARBA00022737"/>
    </source>
</evidence>
<dbReference type="FunFam" id="1.10.238.10:FF:000175">
    <property type="entry name" value="Calpain 14"/>
    <property type="match status" value="1"/>
</dbReference>
<dbReference type="InterPro" id="IPR022682">
    <property type="entry name" value="Calpain_domain_III"/>
</dbReference>
<feature type="active site" evidence="8 9">
    <location>
        <position position="251"/>
    </location>
</feature>
<keyword evidence="2 9" id="KW-0645">Protease</keyword>
<dbReference type="PROSITE" id="PS50222">
    <property type="entry name" value="EF_HAND_2"/>
    <property type="match status" value="1"/>
</dbReference>
<evidence type="ECO:0000256" key="2">
    <source>
        <dbReference type="ARBA" id="ARBA00022670"/>
    </source>
</evidence>
<dbReference type="InterPro" id="IPR022683">
    <property type="entry name" value="Calpain_III"/>
</dbReference>
<evidence type="ECO:0000256" key="10">
    <source>
        <dbReference type="SAM" id="MobiDB-lite"/>
    </source>
</evidence>
<dbReference type="InterPro" id="IPR011992">
    <property type="entry name" value="EF-hand-dom_pair"/>
</dbReference>
<reference evidence="13 14" key="1">
    <citation type="journal article" date="2023" name="Genes (Basel)">
        <title>Chromosome-Level Genome Assembly and Circadian Gene Repertoire of the Patagonia Blennie Eleginops maclovinus-The Closest Ancestral Proxy of Antarctic Cryonotothenioids.</title>
        <authorList>
            <person name="Cheng C.C."/>
            <person name="Rivera-Colon A.G."/>
            <person name="Minhas B.F."/>
            <person name="Wilson L."/>
            <person name="Rayamajhi N."/>
            <person name="Vargas-Chacoff L."/>
            <person name="Catchen J.M."/>
        </authorList>
    </citation>
    <scope>NUCLEOTIDE SEQUENCE [LARGE SCALE GENOMIC DNA]</scope>
    <source>
        <strain evidence="13">JMC-PN-2008</strain>
    </source>
</reference>
<dbReference type="InterPro" id="IPR036213">
    <property type="entry name" value="Calpain_III_sf"/>
</dbReference>
<reference evidence="13 14" key="2">
    <citation type="journal article" date="2023" name="Mol. Biol. Evol.">
        <title>Genomics of Secondarily Temperate Adaptation in the Only Non-Antarctic Icefish.</title>
        <authorList>
            <person name="Rivera-Colon A.G."/>
            <person name="Rayamajhi N."/>
            <person name="Minhas B.F."/>
            <person name="Madrigal G."/>
            <person name="Bilyk K.T."/>
            <person name="Yoon V."/>
            <person name="Hune M."/>
            <person name="Gregory S."/>
            <person name="Cheng C.H.C."/>
            <person name="Catchen J.M."/>
        </authorList>
    </citation>
    <scope>NUCLEOTIDE SEQUENCE [LARGE SCALE GENOMIC DNA]</scope>
    <source>
        <strain evidence="13">JMC-PN-2008</strain>
    </source>
</reference>
<keyword evidence="6 9" id="KW-0788">Thiol protease</keyword>
<evidence type="ECO:0000259" key="12">
    <source>
        <dbReference type="PROSITE" id="PS50222"/>
    </source>
</evidence>
<dbReference type="Gene3D" id="1.10.238.10">
    <property type="entry name" value="EF-hand"/>
    <property type="match status" value="1"/>
</dbReference>
<dbReference type="Pfam" id="PF00648">
    <property type="entry name" value="Peptidase_C2"/>
    <property type="match status" value="1"/>
</dbReference>
<dbReference type="InterPro" id="IPR000169">
    <property type="entry name" value="Pept_cys_AS"/>
</dbReference>
<dbReference type="PRINTS" id="PR00704">
    <property type="entry name" value="CALPAIN"/>
</dbReference>
<feature type="domain" description="EF-hand" evidence="12">
    <location>
        <begin position="567"/>
        <end position="602"/>
    </location>
</feature>
<gene>
    <name evidence="13" type="ORF">PBY51_010269</name>
</gene>
<protein>
    <recommendedName>
        <fullName evidence="15">Calpain catalytic domain-containing protein</fullName>
    </recommendedName>
</protein>
<feature type="active site" evidence="8 9">
    <location>
        <position position="72"/>
    </location>
</feature>
<dbReference type="PROSITE" id="PS00139">
    <property type="entry name" value="THIOL_PROTEASE_CYS"/>
    <property type="match status" value="1"/>
</dbReference>
<dbReference type="GO" id="GO:0005509">
    <property type="term" value="F:calcium ion binding"/>
    <property type="evidence" value="ECO:0007669"/>
    <property type="project" value="InterPro"/>
</dbReference>
<dbReference type="GO" id="GO:0005737">
    <property type="term" value="C:cytoplasm"/>
    <property type="evidence" value="ECO:0007669"/>
    <property type="project" value="TreeGrafter"/>
</dbReference>
<evidence type="ECO:0000313" key="14">
    <source>
        <dbReference type="Proteomes" id="UP001346869"/>
    </source>
</evidence>
<keyword evidence="7" id="KW-0106">Calcium</keyword>
<dbReference type="InterPro" id="IPR018247">
    <property type="entry name" value="EF_Hand_1_Ca_BS"/>
</dbReference>
<evidence type="ECO:0000256" key="8">
    <source>
        <dbReference type="PIRSR" id="PIRSR622684-1"/>
    </source>
</evidence>
<dbReference type="SMART" id="SM00720">
    <property type="entry name" value="calpain_III"/>
    <property type="match status" value="1"/>
</dbReference>
<evidence type="ECO:0000259" key="11">
    <source>
        <dbReference type="PROSITE" id="PS50203"/>
    </source>
</evidence>
<dbReference type="Proteomes" id="UP001346869">
    <property type="component" value="Unassembled WGS sequence"/>
</dbReference>
<organism evidence="13 14">
    <name type="scientific">Eleginops maclovinus</name>
    <name type="common">Patagonian blennie</name>
    <name type="synonym">Eleginus maclovinus</name>
    <dbReference type="NCBI Taxonomy" id="56733"/>
    <lineage>
        <taxon>Eukaryota</taxon>
        <taxon>Metazoa</taxon>
        <taxon>Chordata</taxon>
        <taxon>Craniata</taxon>
        <taxon>Vertebrata</taxon>
        <taxon>Euteleostomi</taxon>
        <taxon>Actinopterygii</taxon>
        <taxon>Neopterygii</taxon>
        <taxon>Teleostei</taxon>
        <taxon>Neoteleostei</taxon>
        <taxon>Acanthomorphata</taxon>
        <taxon>Eupercaria</taxon>
        <taxon>Perciformes</taxon>
        <taxon>Notothenioidei</taxon>
        <taxon>Eleginopidae</taxon>
        <taxon>Eleginops</taxon>
    </lineage>
</organism>
<dbReference type="InterPro" id="IPR038765">
    <property type="entry name" value="Papain-like_cys_pep_sf"/>
</dbReference>
<feature type="region of interest" description="Disordered" evidence="10">
    <location>
        <begin position="693"/>
        <end position="718"/>
    </location>
</feature>
<proteinExistence type="inferred from homology"/>
<sequence>MRVQTLQQCLLQVRYIDDMFPPDVRSIGSGLLEAKDLQRVVWLRPHKMVLNPIFEVDGVSRFDFGQGMVGNCWFLASIGALTFQNYILNQVVPHQKIDEQYCGIFHFRFWRFGKWVDVVIDDKLPTIDGRLLFVRSKNPTEFWPALLEKAYAKVCGSYSDMNAGTPSEAMVDFTGGVHMNIDLTEPPANLWELMCRADQSKSLMGCGTPQGATSANTVLPNGIVQGHAYTVTGVKQMMSQGQPVNLVRLWNPWGDGEWKGDWSDKSPLWQTVSPQELQMCLFVADDGEFWMTLEDFCKFYSDLDICCLCPDFLDGSTTCHWKTSFYEGRWVAGTTAGGCMNNMNSFWTNPQYRVKIEELLDECSGKQGEKNMLVSLMQKPDKRNRRLVKNLHIGFSVFEVTEENKALKGKFPGSFFNVNRLVYTTKSFANAREVMGFVMLKPGEYLIVPSTFNPNETASFLLTILSKAETHVHENSDGHYHEPGEAMVEDKGTENEENDKKTFFRQYSDKYEEVDAEQLQRLLNGNILKGDLKSGGFSIDACRSMVALMDTSITGKLNGEEFIRLWKKVETYKDIFSVTDASKTGTLSLSELRNAIIASGIRVSDDMLNLLALRYGASSGHISLESFISMILRFDCMSQIFGQLSNGMNMTLREPEWMYLSMRPLAMPTAQPSSLFSRSSPLIDFQGVTPPGHSPLAELESAWPRRGASQARGERMDG</sequence>
<dbReference type="PANTHER" id="PTHR10183:SF302">
    <property type="entry name" value="CALPAIN-14"/>
    <property type="match status" value="1"/>
</dbReference>
<accession>A0AAN7X3K7</accession>
<dbReference type="CDD" id="cd00044">
    <property type="entry name" value="CysPc"/>
    <property type="match status" value="1"/>
</dbReference>
<dbReference type="Gene3D" id="3.90.70.10">
    <property type="entry name" value="Cysteine proteinases"/>
    <property type="match status" value="1"/>
</dbReference>
<dbReference type="SUPFAM" id="SSF54001">
    <property type="entry name" value="Cysteine proteinases"/>
    <property type="match status" value="1"/>
</dbReference>
<evidence type="ECO:0000256" key="5">
    <source>
        <dbReference type="ARBA" id="ARBA00022801"/>
    </source>
</evidence>
<dbReference type="PANTHER" id="PTHR10183">
    <property type="entry name" value="CALPAIN"/>
    <property type="match status" value="1"/>
</dbReference>
<evidence type="ECO:0000256" key="7">
    <source>
        <dbReference type="ARBA" id="ARBA00022837"/>
    </source>
</evidence>
<name>A0AAN7X3K7_ELEMC</name>
<keyword evidence="4" id="KW-0677">Repeat</keyword>
<dbReference type="Pfam" id="PF01067">
    <property type="entry name" value="Calpain_III"/>
    <property type="match status" value="1"/>
</dbReference>
<evidence type="ECO:0000256" key="6">
    <source>
        <dbReference type="ARBA" id="ARBA00022807"/>
    </source>
</evidence>
<evidence type="ECO:0000313" key="13">
    <source>
        <dbReference type="EMBL" id="KAK5856996.1"/>
    </source>
</evidence>
<dbReference type="AlphaFoldDB" id="A0AAN7X3K7"/>
<keyword evidence="3" id="KW-0479">Metal-binding</keyword>
<dbReference type="SUPFAM" id="SSF49758">
    <property type="entry name" value="Calpain large subunit, middle domain (domain III)"/>
    <property type="match status" value="1"/>
</dbReference>
<evidence type="ECO:0008006" key="15">
    <source>
        <dbReference type="Google" id="ProtNLM"/>
    </source>
</evidence>
<feature type="domain" description="Calpain catalytic" evidence="11">
    <location>
        <begin position="14"/>
        <end position="309"/>
    </location>
</feature>
<dbReference type="FunFam" id="3.90.70.10:FF:000054">
    <property type="entry name" value="Calpain 14"/>
    <property type="match status" value="1"/>
</dbReference>
<dbReference type="InterPro" id="IPR001300">
    <property type="entry name" value="Peptidase_C2_calpain_cat"/>
</dbReference>
<dbReference type="CDD" id="cd00214">
    <property type="entry name" value="Calpain_III"/>
    <property type="match status" value="1"/>
</dbReference>
<dbReference type="InterPro" id="IPR054069">
    <property type="entry name" value="CAPN3/13-like_C_EFh"/>
</dbReference>
<dbReference type="Pfam" id="PF21875">
    <property type="entry name" value="CAPN13-like_C_EFh"/>
    <property type="match status" value="1"/>
</dbReference>
<dbReference type="GO" id="GO:0006508">
    <property type="term" value="P:proteolysis"/>
    <property type="evidence" value="ECO:0007669"/>
    <property type="project" value="UniProtKB-KW"/>
</dbReference>
<comment type="similarity">
    <text evidence="1">Belongs to the peptidase C2 family.</text>
</comment>
<dbReference type="PROSITE" id="PS50203">
    <property type="entry name" value="CALPAIN_CAT"/>
    <property type="match status" value="1"/>
</dbReference>
<comment type="caution">
    <text evidence="13">The sequence shown here is derived from an EMBL/GenBank/DDBJ whole genome shotgun (WGS) entry which is preliminary data.</text>
</comment>
<dbReference type="PROSITE" id="PS00018">
    <property type="entry name" value="EF_HAND_1"/>
    <property type="match status" value="1"/>
</dbReference>
<evidence type="ECO:0000256" key="1">
    <source>
        <dbReference type="ARBA" id="ARBA00007623"/>
    </source>
</evidence>
<feature type="active site" evidence="8 9">
    <location>
        <position position="227"/>
    </location>
</feature>
<dbReference type="SUPFAM" id="SSF47473">
    <property type="entry name" value="EF-hand"/>
    <property type="match status" value="1"/>
</dbReference>
<dbReference type="InterPro" id="IPR022684">
    <property type="entry name" value="Calpain_cysteine_protease"/>
</dbReference>
<dbReference type="EMBL" id="JAUZQC010000016">
    <property type="protein sequence ID" value="KAK5856996.1"/>
    <property type="molecule type" value="Genomic_DNA"/>
</dbReference>
<dbReference type="InterPro" id="IPR002048">
    <property type="entry name" value="EF_hand_dom"/>
</dbReference>
<dbReference type="Gene3D" id="2.60.120.380">
    <property type="match status" value="1"/>
</dbReference>
<keyword evidence="14" id="KW-1185">Reference proteome</keyword>
<keyword evidence="5 9" id="KW-0378">Hydrolase</keyword>
<dbReference type="SMART" id="SM00230">
    <property type="entry name" value="CysPc"/>
    <property type="match status" value="1"/>
</dbReference>
<evidence type="ECO:0000256" key="9">
    <source>
        <dbReference type="PROSITE-ProRule" id="PRU00239"/>
    </source>
</evidence>
<dbReference type="CDD" id="cd16195">
    <property type="entry name" value="EFh_PEF_CAPN13_14"/>
    <property type="match status" value="1"/>
</dbReference>
<dbReference type="InterPro" id="IPR033883">
    <property type="entry name" value="C2_III"/>
</dbReference>
<evidence type="ECO:0000256" key="3">
    <source>
        <dbReference type="ARBA" id="ARBA00022723"/>
    </source>
</evidence>
<dbReference type="FunFam" id="2.60.120.380:FF:000001">
    <property type="entry name" value="Calpain-1 catalytic subunit"/>
    <property type="match status" value="1"/>
</dbReference>